<dbReference type="InterPro" id="IPR043136">
    <property type="entry name" value="B30.2/SPRY_sf"/>
</dbReference>
<dbReference type="CDD" id="cd12885">
    <property type="entry name" value="SPRY_RanBP_like"/>
    <property type="match status" value="1"/>
</dbReference>
<evidence type="ECO:0000313" key="2">
    <source>
        <dbReference type="Proteomes" id="UP000887572"/>
    </source>
</evidence>
<dbReference type="InterPro" id="IPR001870">
    <property type="entry name" value="B30.2/SPRY"/>
</dbReference>
<dbReference type="WBParaSite" id="Gr19_v10_g2320.t1">
    <property type="protein sequence ID" value="Gr19_v10_g2320.t1"/>
    <property type="gene ID" value="Gr19_v10_g2320"/>
</dbReference>
<sequence length="256" mass="28664">MANNGGASNKNESQIKRRRRLPLELQCEVFCALPFQYGRRMLLLCRPIALNCGVLARKQKQKIEEFKNRWDPTACHGVLTIFEPKRLVALFTGKGSRSVFAERPIPKKDVGISYYEVKILRIEGSNIFSIGLASKQMSLDVWVGFEEGTYAYASCGYFMGHAVEGCYHSFGRPYIRRGTPKFGQGDIIGCGINLATRQIIYTKNGQRLETTGLFVDSVAELFPCVTLLPPAARFLGNKIEANFGPNFKFKMADDGI</sequence>
<organism evidence="2 3">
    <name type="scientific">Globodera rostochiensis</name>
    <name type="common">Golden nematode worm</name>
    <name type="synonym">Heterodera rostochiensis</name>
    <dbReference type="NCBI Taxonomy" id="31243"/>
    <lineage>
        <taxon>Eukaryota</taxon>
        <taxon>Metazoa</taxon>
        <taxon>Ecdysozoa</taxon>
        <taxon>Nematoda</taxon>
        <taxon>Chromadorea</taxon>
        <taxon>Rhabditida</taxon>
        <taxon>Tylenchina</taxon>
        <taxon>Tylenchomorpha</taxon>
        <taxon>Tylenchoidea</taxon>
        <taxon>Heteroderidae</taxon>
        <taxon>Heteroderinae</taxon>
        <taxon>Globodera</taxon>
    </lineage>
</organism>
<dbReference type="InterPro" id="IPR003877">
    <property type="entry name" value="SPRY_dom"/>
</dbReference>
<dbReference type="AlphaFoldDB" id="A0A914HN71"/>
<dbReference type="PANTHER" id="PTHR12864">
    <property type="entry name" value="RAN BINDING PROTEIN 9-RELATED"/>
    <property type="match status" value="1"/>
</dbReference>
<dbReference type="InterPro" id="IPR044736">
    <property type="entry name" value="Gid1/RanBPM/SPLA_SPRY"/>
</dbReference>
<dbReference type="InterPro" id="IPR050618">
    <property type="entry name" value="Ubq-SigPath_Reg"/>
</dbReference>
<evidence type="ECO:0000259" key="1">
    <source>
        <dbReference type="PROSITE" id="PS50188"/>
    </source>
</evidence>
<accession>A0A914HN71</accession>
<dbReference type="Pfam" id="PF00622">
    <property type="entry name" value="SPRY"/>
    <property type="match status" value="1"/>
</dbReference>
<dbReference type="Gene3D" id="2.60.120.920">
    <property type="match status" value="1"/>
</dbReference>
<evidence type="ECO:0000313" key="3">
    <source>
        <dbReference type="WBParaSite" id="Gr19_v10_g2320.t1"/>
    </source>
</evidence>
<dbReference type="Proteomes" id="UP000887572">
    <property type="component" value="Unplaced"/>
</dbReference>
<dbReference type="InterPro" id="IPR013320">
    <property type="entry name" value="ConA-like_dom_sf"/>
</dbReference>
<proteinExistence type="predicted"/>
<dbReference type="PROSITE" id="PS50188">
    <property type="entry name" value="B302_SPRY"/>
    <property type="match status" value="1"/>
</dbReference>
<keyword evidence="2" id="KW-1185">Reference proteome</keyword>
<feature type="domain" description="B30.2/SPRY" evidence="1">
    <location>
        <begin position="48"/>
        <end position="248"/>
    </location>
</feature>
<reference evidence="3" key="1">
    <citation type="submission" date="2022-11" db="UniProtKB">
        <authorList>
            <consortium name="WormBaseParasite"/>
        </authorList>
    </citation>
    <scope>IDENTIFICATION</scope>
</reference>
<dbReference type="SMART" id="SM00449">
    <property type="entry name" value="SPRY"/>
    <property type="match status" value="1"/>
</dbReference>
<protein>
    <submittedName>
        <fullName evidence="3">B30.2/SPRY domain-containing protein</fullName>
    </submittedName>
</protein>
<dbReference type="SUPFAM" id="SSF49899">
    <property type="entry name" value="Concanavalin A-like lectins/glucanases"/>
    <property type="match status" value="1"/>
</dbReference>
<name>A0A914HN71_GLORO</name>